<dbReference type="AlphaFoldDB" id="A0AAV0ARW2"/>
<feature type="compositionally biased region" description="Basic and acidic residues" evidence="1">
    <location>
        <begin position="10"/>
        <end position="21"/>
    </location>
</feature>
<evidence type="ECO:0000313" key="2">
    <source>
        <dbReference type="EMBL" id="CAH7672129.1"/>
    </source>
</evidence>
<comment type="caution">
    <text evidence="2">The sequence shown here is derived from an EMBL/GenBank/DDBJ whole genome shotgun (WGS) entry which is preliminary data.</text>
</comment>
<accession>A0AAV0ARW2</accession>
<feature type="region of interest" description="Disordered" evidence="1">
    <location>
        <begin position="1"/>
        <end position="21"/>
    </location>
</feature>
<keyword evidence="3" id="KW-1185">Reference proteome</keyword>
<name>A0AAV0ARW2_PHAPC</name>
<evidence type="ECO:0000313" key="3">
    <source>
        <dbReference type="Proteomes" id="UP001153365"/>
    </source>
</evidence>
<organism evidence="2 3">
    <name type="scientific">Phakopsora pachyrhizi</name>
    <name type="common">Asian soybean rust disease fungus</name>
    <dbReference type="NCBI Taxonomy" id="170000"/>
    <lineage>
        <taxon>Eukaryota</taxon>
        <taxon>Fungi</taxon>
        <taxon>Dikarya</taxon>
        <taxon>Basidiomycota</taxon>
        <taxon>Pucciniomycotina</taxon>
        <taxon>Pucciniomycetes</taxon>
        <taxon>Pucciniales</taxon>
        <taxon>Phakopsoraceae</taxon>
        <taxon>Phakopsora</taxon>
    </lineage>
</organism>
<reference evidence="2" key="1">
    <citation type="submission" date="2022-06" db="EMBL/GenBank/DDBJ databases">
        <authorList>
            <consortium name="SYNGENTA / RWTH Aachen University"/>
        </authorList>
    </citation>
    <scope>NUCLEOTIDE SEQUENCE</scope>
</reference>
<dbReference type="Proteomes" id="UP001153365">
    <property type="component" value="Unassembled WGS sequence"/>
</dbReference>
<dbReference type="EMBL" id="CALTRL010001331">
    <property type="protein sequence ID" value="CAH7672129.1"/>
    <property type="molecule type" value="Genomic_DNA"/>
</dbReference>
<feature type="non-terminal residue" evidence="2">
    <location>
        <position position="90"/>
    </location>
</feature>
<feature type="region of interest" description="Disordered" evidence="1">
    <location>
        <begin position="60"/>
        <end position="90"/>
    </location>
</feature>
<sequence>MAQQLWGKGLKTEDGEGRERESWAYHLPPGATENNMFLGGRPGSPSSSLSFCLQPLLPPPPSFLSQHNPHGQRLQLQGHGEFPCAPGNCK</sequence>
<gene>
    <name evidence="2" type="ORF">PPACK8108_LOCUS6920</name>
</gene>
<proteinExistence type="predicted"/>
<evidence type="ECO:0000256" key="1">
    <source>
        <dbReference type="SAM" id="MobiDB-lite"/>
    </source>
</evidence>
<protein>
    <submittedName>
        <fullName evidence="2">Uncharacterized protein</fullName>
    </submittedName>
</protein>